<feature type="region of interest" description="Disordered" evidence="1">
    <location>
        <begin position="390"/>
        <end position="410"/>
    </location>
</feature>
<feature type="compositionally biased region" description="Basic and acidic residues" evidence="1">
    <location>
        <begin position="196"/>
        <end position="206"/>
    </location>
</feature>
<reference evidence="2 3" key="1">
    <citation type="submission" date="2019-04" db="EMBL/GenBank/DDBJ databases">
        <title>Friends and foes A comparative genomics study of 23 Aspergillus species from section Flavi.</title>
        <authorList>
            <consortium name="DOE Joint Genome Institute"/>
            <person name="Kjaerbolling I."/>
            <person name="Vesth T."/>
            <person name="Frisvad J.C."/>
            <person name="Nybo J.L."/>
            <person name="Theobald S."/>
            <person name="Kildgaard S."/>
            <person name="Isbrandt T."/>
            <person name="Kuo A."/>
            <person name="Sato A."/>
            <person name="Lyhne E.K."/>
            <person name="Kogle M.E."/>
            <person name="Wiebenga A."/>
            <person name="Kun R.S."/>
            <person name="Lubbers R.J."/>
            <person name="Makela M.R."/>
            <person name="Barry K."/>
            <person name="Chovatia M."/>
            <person name="Clum A."/>
            <person name="Daum C."/>
            <person name="Haridas S."/>
            <person name="He G."/>
            <person name="LaButti K."/>
            <person name="Lipzen A."/>
            <person name="Mondo S."/>
            <person name="Riley R."/>
            <person name="Salamov A."/>
            <person name="Simmons B.A."/>
            <person name="Magnuson J.K."/>
            <person name="Henrissat B."/>
            <person name="Mortensen U.H."/>
            <person name="Larsen T.O."/>
            <person name="Devries R.P."/>
            <person name="Grigoriev I.V."/>
            <person name="Machida M."/>
            <person name="Baker S.E."/>
            <person name="Andersen M.R."/>
        </authorList>
    </citation>
    <scope>NUCLEOTIDE SEQUENCE [LARGE SCALE GENOMIC DNA]</scope>
    <source>
        <strain evidence="2 3">CBS 151.66</strain>
    </source>
</reference>
<evidence type="ECO:0000313" key="2">
    <source>
        <dbReference type="EMBL" id="KAB8077128.1"/>
    </source>
</evidence>
<organism evidence="2 3">
    <name type="scientific">Aspergillus leporis</name>
    <dbReference type="NCBI Taxonomy" id="41062"/>
    <lineage>
        <taxon>Eukaryota</taxon>
        <taxon>Fungi</taxon>
        <taxon>Dikarya</taxon>
        <taxon>Ascomycota</taxon>
        <taxon>Pezizomycotina</taxon>
        <taxon>Eurotiomycetes</taxon>
        <taxon>Eurotiomycetidae</taxon>
        <taxon>Eurotiales</taxon>
        <taxon>Aspergillaceae</taxon>
        <taxon>Aspergillus</taxon>
        <taxon>Aspergillus subgen. Circumdati</taxon>
    </lineage>
</organism>
<dbReference type="Proteomes" id="UP000326565">
    <property type="component" value="Unassembled WGS sequence"/>
</dbReference>
<feature type="compositionally biased region" description="Polar residues" evidence="1">
    <location>
        <begin position="65"/>
        <end position="79"/>
    </location>
</feature>
<feature type="compositionally biased region" description="Polar residues" evidence="1">
    <location>
        <begin position="207"/>
        <end position="221"/>
    </location>
</feature>
<dbReference type="AlphaFoldDB" id="A0A5N5X8N7"/>
<gene>
    <name evidence="2" type="ORF">BDV29DRAFT_67986</name>
</gene>
<proteinExistence type="predicted"/>
<dbReference type="EMBL" id="ML732172">
    <property type="protein sequence ID" value="KAB8077128.1"/>
    <property type="molecule type" value="Genomic_DNA"/>
</dbReference>
<evidence type="ECO:0000256" key="1">
    <source>
        <dbReference type="SAM" id="MobiDB-lite"/>
    </source>
</evidence>
<keyword evidence="3" id="KW-1185">Reference proteome</keyword>
<feature type="compositionally biased region" description="Polar residues" evidence="1">
    <location>
        <begin position="146"/>
        <end position="167"/>
    </location>
</feature>
<protein>
    <submittedName>
        <fullName evidence="2">Uncharacterized protein</fullName>
    </submittedName>
</protein>
<feature type="compositionally biased region" description="Polar residues" evidence="1">
    <location>
        <begin position="116"/>
        <end position="137"/>
    </location>
</feature>
<feature type="compositionally biased region" description="Low complexity" evidence="1">
    <location>
        <begin position="178"/>
        <end position="190"/>
    </location>
</feature>
<feature type="region of interest" description="Disordered" evidence="1">
    <location>
        <begin position="284"/>
        <end position="303"/>
    </location>
</feature>
<feature type="compositionally biased region" description="Basic and acidic residues" evidence="1">
    <location>
        <begin position="227"/>
        <end position="237"/>
    </location>
</feature>
<accession>A0A5N5X8N7</accession>
<feature type="region of interest" description="Disordered" evidence="1">
    <location>
        <begin position="65"/>
        <end position="237"/>
    </location>
</feature>
<feature type="compositionally biased region" description="Low complexity" evidence="1">
    <location>
        <begin position="286"/>
        <end position="298"/>
    </location>
</feature>
<name>A0A5N5X8N7_9EURO</name>
<sequence>MSSMDCDHPNMNINSHFPHHQYAYSANNIPTYANKSTPSYYVTNEYPATQGSNMAYPRYSPTVQPWRRQQAQSSLSFVPSMSPRLEQSEYTTAPPKRPTDRVSPPPVSPFRSVSRMKQTFQLRLPSSPSLESIQSAARESRLSRAPSRNQALRTWRSDQNLTTTSMETFGLLPSPPLSDSRASQASPSSAYFSPKPDSDVDTEHGTPKSSIYTPTTTSSEIYSAPRNDLEAQRKTRETTNVHMAHSILMKQYGSNNGKLTPISIESPRMNPPASSNIEAFGKRTFSGSSRASQRSRSGTVSSEGSCWVPGNLSYCETWLQGAPVEVEATGERTKEINRRKFQIVQKSPPPPEWKRGMKPHADEPLMFAVASKTKPKLVDISRQSSPAISYSIPTTPQHPIPSTPDQSHQEISAFSPDTPLEMSDSGYATIPSCNSPGGYKYDKDDDFTDASSIGSASVSEPVFCNKPLSSTVLPKFSPNPDVAHKVTSSPKTLRSVHSDENGELKKWWDHEWTIDQLEHSIKEFPRSMLRLTSPVIILVRHSDEKDILRRFRQIFPDAAENVLDGLCAALIARNYVLSLASSKRKTTTHTNRPNLSRLDTVPERASAIPGTPITQSSPARIKDRVLGPRSGELSKCLNRIIDDLLFALCGKRDDTLKSAVLVLAQVLETKA</sequence>
<dbReference type="OrthoDB" id="4219928at2759"/>
<evidence type="ECO:0000313" key="3">
    <source>
        <dbReference type="Proteomes" id="UP000326565"/>
    </source>
</evidence>